<sequence length="40" mass="4773">MERSLYCFPPMRSIVKMRQKFDRNTGQQYLCNFPISAVCI</sequence>
<evidence type="ECO:0000313" key="1">
    <source>
        <dbReference type="EMBL" id="JAI03205.1"/>
    </source>
</evidence>
<name>A0A0E9XKK1_ANGAN</name>
<reference evidence="1" key="2">
    <citation type="journal article" date="2015" name="Fish Shellfish Immunol.">
        <title>Early steps in the European eel (Anguilla anguilla)-Vibrio vulnificus interaction in the gills: Role of the RtxA13 toxin.</title>
        <authorList>
            <person name="Callol A."/>
            <person name="Pajuelo D."/>
            <person name="Ebbesson L."/>
            <person name="Teles M."/>
            <person name="MacKenzie S."/>
            <person name="Amaro C."/>
        </authorList>
    </citation>
    <scope>NUCLEOTIDE SEQUENCE</scope>
</reference>
<dbReference type="AlphaFoldDB" id="A0A0E9XKK1"/>
<protein>
    <submittedName>
        <fullName evidence="1">Uncharacterized protein</fullName>
    </submittedName>
</protein>
<dbReference type="EMBL" id="GBXM01005373">
    <property type="protein sequence ID" value="JAI03205.1"/>
    <property type="molecule type" value="Transcribed_RNA"/>
</dbReference>
<reference evidence="1" key="1">
    <citation type="submission" date="2014-11" db="EMBL/GenBank/DDBJ databases">
        <authorList>
            <person name="Amaro Gonzalez C."/>
        </authorList>
    </citation>
    <scope>NUCLEOTIDE SEQUENCE</scope>
</reference>
<accession>A0A0E9XKK1</accession>
<proteinExistence type="predicted"/>
<organism evidence="1">
    <name type="scientific">Anguilla anguilla</name>
    <name type="common">European freshwater eel</name>
    <name type="synonym">Muraena anguilla</name>
    <dbReference type="NCBI Taxonomy" id="7936"/>
    <lineage>
        <taxon>Eukaryota</taxon>
        <taxon>Metazoa</taxon>
        <taxon>Chordata</taxon>
        <taxon>Craniata</taxon>
        <taxon>Vertebrata</taxon>
        <taxon>Euteleostomi</taxon>
        <taxon>Actinopterygii</taxon>
        <taxon>Neopterygii</taxon>
        <taxon>Teleostei</taxon>
        <taxon>Anguilliformes</taxon>
        <taxon>Anguillidae</taxon>
        <taxon>Anguilla</taxon>
    </lineage>
</organism>